<dbReference type="InterPro" id="IPR045057">
    <property type="entry name" value="Gcn5-rel_NAT"/>
</dbReference>
<protein>
    <recommendedName>
        <fullName evidence="1">N-acetyltransferase domain-containing protein</fullName>
    </recommendedName>
</protein>
<evidence type="ECO:0000313" key="3">
    <source>
        <dbReference type="Proteomes" id="UP000244932"/>
    </source>
</evidence>
<dbReference type="InterPro" id="IPR031165">
    <property type="entry name" value="GNAT_YJDJ"/>
</dbReference>
<feature type="domain" description="N-acetyltransferase" evidence="1">
    <location>
        <begin position="7"/>
        <end position="93"/>
    </location>
</feature>
<name>A0A2R8A7U4_9RHOB</name>
<reference evidence="2 3" key="1">
    <citation type="submission" date="2018-03" db="EMBL/GenBank/DDBJ databases">
        <authorList>
            <person name="Keele B.F."/>
        </authorList>
    </citation>
    <scope>NUCLEOTIDE SEQUENCE [LARGE SCALE GENOMIC DNA]</scope>
    <source>
        <strain evidence="2 3">CeCT 8812</strain>
    </source>
</reference>
<organism evidence="2 3">
    <name type="scientific">Pontivivens insulae</name>
    <dbReference type="NCBI Taxonomy" id="1639689"/>
    <lineage>
        <taxon>Bacteria</taxon>
        <taxon>Pseudomonadati</taxon>
        <taxon>Pseudomonadota</taxon>
        <taxon>Alphaproteobacteria</taxon>
        <taxon>Rhodobacterales</taxon>
        <taxon>Paracoccaceae</taxon>
        <taxon>Pontivivens</taxon>
    </lineage>
</organism>
<keyword evidence="3" id="KW-1185">Reference proteome</keyword>
<dbReference type="PANTHER" id="PTHR31435">
    <property type="entry name" value="PROTEIN NATD1"/>
    <property type="match status" value="1"/>
</dbReference>
<dbReference type="SUPFAM" id="SSF55729">
    <property type="entry name" value="Acyl-CoA N-acyltransferases (Nat)"/>
    <property type="match status" value="1"/>
</dbReference>
<dbReference type="Pfam" id="PF14542">
    <property type="entry name" value="Acetyltransf_CG"/>
    <property type="match status" value="1"/>
</dbReference>
<dbReference type="OrthoDB" id="9800945at2"/>
<dbReference type="Proteomes" id="UP000244932">
    <property type="component" value="Unassembled WGS sequence"/>
</dbReference>
<dbReference type="PROSITE" id="PS51729">
    <property type="entry name" value="GNAT_YJDJ"/>
    <property type="match status" value="1"/>
</dbReference>
<dbReference type="EMBL" id="OMKW01000001">
    <property type="protein sequence ID" value="SPF28108.1"/>
    <property type="molecule type" value="Genomic_DNA"/>
</dbReference>
<accession>A0A2R8A7U4</accession>
<evidence type="ECO:0000259" key="1">
    <source>
        <dbReference type="PROSITE" id="PS51729"/>
    </source>
</evidence>
<sequence>MADIRREEEGSHGRYVLTENGVEAEMAFTITSPKLRIVDHTGVPDALRGTGAGRRMAEQLVADARAEGWKIIPLCPFVNAERRKHPDWADVFQV</sequence>
<dbReference type="RefSeq" id="WP_108780842.1">
    <property type="nucleotide sequence ID" value="NZ_OMKW01000001.1"/>
</dbReference>
<gene>
    <name evidence="2" type="ORF">POI8812_00406</name>
</gene>
<dbReference type="InterPro" id="IPR016181">
    <property type="entry name" value="Acyl_CoA_acyltransferase"/>
</dbReference>
<dbReference type="PANTHER" id="PTHR31435:SF10">
    <property type="entry name" value="BSR4717 PROTEIN"/>
    <property type="match status" value="1"/>
</dbReference>
<evidence type="ECO:0000313" key="2">
    <source>
        <dbReference type="EMBL" id="SPF28108.1"/>
    </source>
</evidence>
<dbReference type="AlphaFoldDB" id="A0A2R8A7U4"/>
<proteinExistence type="predicted"/>
<dbReference type="Gene3D" id="3.40.630.30">
    <property type="match status" value="1"/>
</dbReference>